<feature type="region of interest" description="Disordered" evidence="2">
    <location>
        <begin position="143"/>
        <end position="190"/>
    </location>
</feature>
<feature type="region of interest" description="Disordered" evidence="2">
    <location>
        <begin position="915"/>
        <end position="990"/>
    </location>
</feature>
<gene>
    <name evidence="3" type="primary">TFC4</name>
    <name evidence="3" type="ORF">EHS25_008598</name>
</gene>
<accession>A0A427YM69</accession>
<dbReference type="PANTHER" id="PTHR23082:SF0">
    <property type="entry name" value="GENERAL TRANSCRIPTION FACTOR 3C POLYPEPTIDE 3"/>
    <property type="match status" value="1"/>
</dbReference>
<dbReference type="Pfam" id="PF13432">
    <property type="entry name" value="TPR_16"/>
    <property type="match status" value="1"/>
</dbReference>
<dbReference type="PANTHER" id="PTHR23082">
    <property type="entry name" value="TRANSCRIPTION INITIATION FACTOR IIIC TFIIIC , POLYPEPTIDE 3-RELATED"/>
    <property type="match status" value="1"/>
</dbReference>
<dbReference type="SMART" id="SM00028">
    <property type="entry name" value="TPR"/>
    <property type="match status" value="7"/>
</dbReference>
<comment type="caution">
    <text evidence="3">The sequence shown here is derived from an EMBL/GenBank/DDBJ whole genome shotgun (WGS) entry which is preliminary data.</text>
</comment>
<feature type="repeat" description="TPR" evidence="1">
    <location>
        <begin position="332"/>
        <end position="365"/>
    </location>
</feature>
<dbReference type="GO" id="GO:0006383">
    <property type="term" value="P:transcription by RNA polymerase III"/>
    <property type="evidence" value="ECO:0007669"/>
    <property type="project" value="InterPro"/>
</dbReference>
<evidence type="ECO:0000313" key="4">
    <source>
        <dbReference type="Proteomes" id="UP000279259"/>
    </source>
</evidence>
<proteinExistence type="predicted"/>
<dbReference type="Proteomes" id="UP000279259">
    <property type="component" value="Unassembled WGS sequence"/>
</dbReference>
<feature type="compositionally biased region" description="Acidic residues" evidence="2">
    <location>
        <begin position="460"/>
        <end position="470"/>
    </location>
</feature>
<feature type="region of interest" description="Disordered" evidence="2">
    <location>
        <begin position="1"/>
        <end position="62"/>
    </location>
</feature>
<feature type="compositionally biased region" description="Acidic residues" evidence="2">
    <location>
        <begin position="51"/>
        <end position="62"/>
    </location>
</feature>
<dbReference type="OrthoDB" id="9991317at2759"/>
<dbReference type="InterPro" id="IPR011990">
    <property type="entry name" value="TPR-like_helical_dom_sf"/>
</dbReference>
<dbReference type="PROSITE" id="PS50005">
    <property type="entry name" value="TPR"/>
    <property type="match status" value="2"/>
</dbReference>
<sequence length="1149" mass="130114">MSSFPSGSAGPSRIPIDPALLAGEDIEMDDPFEDDLFGLDGGEQSQSSGAEDGDEGDDYVEEDEGVLADIAKEGEQTGEDDVIFKYLLAGWRQSREVLESTPRGAGWNTYKHSRLAGYVSRSAPGGEGGLGVGGSFFQEQMESFDREELPQTTRKAPRRVSSPPSHRSAKLDGTPRAVMDADSSKGRRPHRMNHETEVILGQANMNFIQGQTGPAKEGFLEVIRQDPYVHSAWVALASCYDMEGDVETARQMRFFGAHIEGDADAWKELAKEFRWVKSTELPHTWRLDASTRLDGLDVWGGWDWTDECREQGQDAQALYCFRKALRADPSDIFLLLELTGIYRQQGKTAKAVDAFKKILKASPPTSRDFTFLMDFQPLLLEVKQSAFASQIFRSAFDYHIERFSSPEDQRPDEPNTLALEHVVILADMLLASDDLEEALVVIRRGQRWLQGRREQRSWDANEDDREYDPEGLDRGEQTEQVESYPLEIPLRHRLALVRLRLGDDDEALIHIDEILQLDVMQYHQFFLDLGNALLKREMWEKALDFFATIHECESIPDDPSHIYAIGVCHHQMKDNAQALEALRWVVSVDPSHYDAQLRLANVLEDMGQKAEALEIVMNALKNRSRNEAAAPAEKHSKAEKAAARKLNKRVLEDQMRGRMQGLWADVVSAEEGIGNGEPGALDKFIYSAGTMIETFRLAKSNFGKNRGVVRIAKERKGQKQDFDTRAKEIQDRLERTMGFEDETPQEESGPSKYLVMRQTDFYGLDMEEWLVLVIKYCCVLMVKSEEDVAMDILEHVVWSGLFNNARAEVALRLAIVACGMRIRAYDKITDNCKRLSQMHQFRAEPLLLMMGALGGGGLKAHKAWVTLALQKFMQRELRIYDDATKGRTMHYSTKMRRWALPILVGVSRWAFRTGKDEAAPREEDDEDEDEDDRAAARGGREASTTRGASSRRRGEVGDEDEDDEDEDYEAERAEGDAELEVPKPTKPSPNFNTIYGQAMLSNKSYQTSLFYFFRAYESNQYDPLICLHIAQAFFGRSLNRQADNRNYMIAQGMAFMTRYRKLSAKDVISQEEVEYNYGRAFHGIGIAHLAIVHYEKVLESVKLRMETAEDPESVRQTSLAHEAAHNLMLLYAATGSTQLAKKQSHWLAI</sequence>
<name>A0A427YM69_9TREE</name>
<feature type="compositionally biased region" description="Acidic residues" evidence="2">
    <location>
        <begin position="957"/>
        <end position="969"/>
    </location>
</feature>
<keyword evidence="4" id="KW-1185">Reference proteome</keyword>
<dbReference type="InterPro" id="IPR019734">
    <property type="entry name" value="TPR_rpt"/>
</dbReference>
<dbReference type="STRING" id="1890683.A0A427YM69"/>
<dbReference type="GO" id="GO:0000127">
    <property type="term" value="C:transcription factor TFIIIC complex"/>
    <property type="evidence" value="ECO:0007669"/>
    <property type="project" value="TreeGrafter"/>
</dbReference>
<feature type="compositionally biased region" description="Acidic residues" evidence="2">
    <location>
        <begin position="24"/>
        <end position="37"/>
    </location>
</feature>
<feature type="repeat" description="TPR" evidence="1">
    <location>
        <begin position="559"/>
        <end position="592"/>
    </location>
</feature>
<feature type="compositionally biased region" description="Basic and acidic residues" evidence="2">
    <location>
        <begin position="970"/>
        <end position="983"/>
    </location>
</feature>
<dbReference type="EMBL" id="RSCD01000006">
    <property type="protein sequence ID" value="RSH92183.1"/>
    <property type="molecule type" value="Genomic_DNA"/>
</dbReference>
<feature type="compositionally biased region" description="Acidic residues" evidence="2">
    <location>
        <begin position="922"/>
        <end position="932"/>
    </location>
</feature>
<evidence type="ECO:0000256" key="1">
    <source>
        <dbReference type="PROSITE-ProRule" id="PRU00339"/>
    </source>
</evidence>
<dbReference type="SUPFAM" id="SSF48452">
    <property type="entry name" value="TPR-like"/>
    <property type="match status" value="2"/>
</dbReference>
<organism evidence="3 4">
    <name type="scientific">Saitozyma podzolica</name>
    <dbReference type="NCBI Taxonomy" id="1890683"/>
    <lineage>
        <taxon>Eukaryota</taxon>
        <taxon>Fungi</taxon>
        <taxon>Dikarya</taxon>
        <taxon>Basidiomycota</taxon>
        <taxon>Agaricomycotina</taxon>
        <taxon>Tremellomycetes</taxon>
        <taxon>Tremellales</taxon>
        <taxon>Trimorphomycetaceae</taxon>
        <taxon>Saitozyma</taxon>
    </lineage>
</organism>
<feature type="region of interest" description="Disordered" evidence="2">
    <location>
        <begin position="453"/>
        <end position="479"/>
    </location>
</feature>
<evidence type="ECO:0000313" key="3">
    <source>
        <dbReference type="EMBL" id="RSH92183.1"/>
    </source>
</evidence>
<dbReference type="Gene3D" id="1.25.40.10">
    <property type="entry name" value="Tetratricopeptide repeat domain"/>
    <property type="match status" value="2"/>
</dbReference>
<reference evidence="3 4" key="1">
    <citation type="submission" date="2018-11" db="EMBL/GenBank/DDBJ databases">
        <title>Genome sequence of Saitozyma podzolica DSM 27192.</title>
        <authorList>
            <person name="Aliyu H."/>
            <person name="Gorte O."/>
            <person name="Ochsenreither K."/>
        </authorList>
    </citation>
    <scope>NUCLEOTIDE SEQUENCE [LARGE SCALE GENOMIC DNA]</scope>
    <source>
        <strain evidence="3 4">DSM 27192</strain>
    </source>
</reference>
<keyword evidence="1" id="KW-0802">TPR repeat</keyword>
<dbReference type="AlphaFoldDB" id="A0A427YM69"/>
<dbReference type="InterPro" id="IPR039340">
    <property type="entry name" value="Tfc4/TFIIIC-102/Sfc4"/>
</dbReference>
<protein>
    <submittedName>
        <fullName evidence="3">Transcription factor TFIIIC subunit tfc4</fullName>
    </submittedName>
</protein>
<evidence type="ECO:0000256" key="2">
    <source>
        <dbReference type="SAM" id="MobiDB-lite"/>
    </source>
</evidence>